<dbReference type="GO" id="GO:0004589">
    <property type="term" value="F:dihydroorotate dehydrogenase (NAD+) activity"/>
    <property type="evidence" value="ECO:0007669"/>
    <property type="project" value="UniProtKB-EC"/>
</dbReference>
<evidence type="ECO:0000259" key="7">
    <source>
        <dbReference type="Pfam" id="PF01180"/>
    </source>
</evidence>
<dbReference type="SUPFAM" id="SSF51395">
    <property type="entry name" value="FMN-linked oxidoreductases"/>
    <property type="match status" value="1"/>
</dbReference>
<comment type="cofactor">
    <cofactor evidence="1">
        <name>FMN</name>
        <dbReference type="ChEBI" id="CHEBI:58210"/>
    </cofactor>
</comment>
<dbReference type="InterPro" id="IPR013785">
    <property type="entry name" value="Aldolase_TIM"/>
</dbReference>
<dbReference type="AlphaFoldDB" id="A0A5C5YX46"/>
<organism evidence="8 9">
    <name type="scientific">Novipirellula herctigrandis</name>
    <dbReference type="NCBI Taxonomy" id="2527986"/>
    <lineage>
        <taxon>Bacteria</taxon>
        <taxon>Pseudomonadati</taxon>
        <taxon>Planctomycetota</taxon>
        <taxon>Planctomycetia</taxon>
        <taxon>Pirellulales</taxon>
        <taxon>Pirellulaceae</taxon>
        <taxon>Novipirellula</taxon>
    </lineage>
</organism>
<dbReference type="PANTHER" id="PTHR48109">
    <property type="entry name" value="DIHYDROOROTATE DEHYDROGENASE (QUINONE), MITOCHONDRIAL-RELATED"/>
    <property type="match status" value="1"/>
</dbReference>
<evidence type="ECO:0000256" key="3">
    <source>
        <dbReference type="ARBA" id="ARBA00022630"/>
    </source>
</evidence>
<dbReference type="GO" id="GO:0044205">
    <property type="term" value="P:'de novo' UMP biosynthetic process"/>
    <property type="evidence" value="ECO:0007669"/>
    <property type="project" value="UniProtKB-UniPathway"/>
</dbReference>
<comment type="caution">
    <text evidence="8">The sequence shown here is derived from an EMBL/GenBank/DDBJ whole genome shotgun (WGS) entry which is preliminary data.</text>
</comment>
<dbReference type="Gene3D" id="3.20.20.70">
    <property type="entry name" value="Aldolase class I"/>
    <property type="match status" value="1"/>
</dbReference>
<dbReference type="PIRSF" id="PIRSF000164">
    <property type="entry name" value="DHO_oxidase"/>
    <property type="match status" value="1"/>
</dbReference>
<dbReference type="InterPro" id="IPR050074">
    <property type="entry name" value="DHO_dehydrogenase"/>
</dbReference>
<sequence>MNSELATTFLGIELKSPVIAGSCPLTIEPEMVRQLACAGVGAIVLPSILQEQILYATIRSVDPEHAIERSGYQPLQDRYNGGVDNYLAAIRQLKLCEQIPIFASISGSSVEHWIDYAKEIQAAGADALQLSWPPIISLPEESSDQVEQHFVDTVRRLCENISIPVAVKLHKRFTNLASIAKKLQNAGADGLILFTHLPEWDVHIDQMRWTIRWELSPVHSLGGTLEGIVHARAGELDISIAASGGVRSAEDAIKAMIAGANAVMVTSEIYREGPEVVHKMIDGISRFLDNSPYKSLLDFLQARPNVEFGPLRMMQLEYSDPLTHINDYVDPTPVASFETGDCYGHKA</sequence>
<name>A0A5C5YX46_9BACT</name>
<dbReference type="EC" id="1.3.1.14" evidence="8"/>
<evidence type="ECO:0000256" key="5">
    <source>
        <dbReference type="ARBA" id="ARBA00022975"/>
    </source>
</evidence>
<dbReference type="EMBL" id="SJPJ01000001">
    <property type="protein sequence ID" value="TWT79592.1"/>
    <property type="molecule type" value="Genomic_DNA"/>
</dbReference>
<keyword evidence="5" id="KW-0665">Pyrimidine biosynthesis</keyword>
<keyword evidence="9" id="KW-1185">Reference proteome</keyword>
<evidence type="ECO:0000256" key="6">
    <source>
        <dbReference type="ARBA" id="ARBA00023002"/>
    </source>
</evidence>
<keyword evidence="6 8" id="KW-0560">Oxidoreductase</keyword>
<evidence type="ECO:0000256" key="2">
    <source>
        <dbReference type="ARBA" id="ARBA00004725"/>
    </source>
</evidence>
<proteinExistence type="predicted"/>
<reference evidence="8 9" key="1">
    <citation type="submission" date="2019-02" db="EMBL/GenBank/DDBJ databases">
        <title>Deep-cultivation of Planctomycetes and their phenomic and genomic characterization uncovers novel biology.</title>
        <authorList>
            <person name="Wiegand S."/>
            <person name="Jogler M."/>
            <person name="Boedeker C."/>
            <person name="Pinto D."/>
            <person name="Vollmers J."/>
            <person name="Rivas-Marin E."/>
            <person name="Kohn T."/>
            <person name="Peeters S.H."/>
            <person name="Heuer A."/>
            <person name="Rast P."/>
            <person name="Oberbeckmann S."/>
            <person name="Bunk B."/>
            <person name="Jeske O."/>
            <person name="Meyerdierks A."/>
            <person name="Storesund J.E."/>
            <person name="Kallscheuer N."/>
            <person name="Luecker S."/>
            <person name="Lage O.M."/>
            <person name="Pohl T."/>
            <person name="Merkel B.J."/>
            <person name="Hornburger P."/>
            <person name="Mueller R.-W."/>
            <person name="Bruemmer F."/>
            <person name="Labrenz M."/>
            <person name="Spormann A.M."/>
            <person name="Op Den Camp H."/>
            <person name="Overmann J."/>
            <person name="Amann R."/>
            <person name="Jetten M.S.M."/>
            <person name="Mascher T."/>
            <person name="Medema M.H."/>
            <person name="Devos D.P."/>
            <person name="Kaster A.-K."/>
            <person name="Ovreas L."/>
            <person name="Rohde M."/>
            <person name="Galperin M.Y."/>
            <person name="Jogler C."/>
        </authorList>
    </citation>
    <scope>NUCLEOTIDE SEQUENCE [LARGE SCALE GENOMIC DNA]</scope>
    <source>
        <strain evidence="8 9">CA13</strain>
    </source>
</reference>
<evidence type="ECO:0000256" key="4">
    <source>
        <dbReference type="ARBA" id="ARBA00022643"/>
    </source>
</evidence>
<dbReference type="PANTHER" id="PTHR48109:SF3">
    <property type="entry name" value="SLL0744 PROTEIN"/>
    <property type="match status" value="1"/>
</dbReference>
<dbReference type="RefSeq" id="WP_146394772.1">
    <property type="nucleotide sequence ID" value="NZ_SJPJ01000001.1"/>
</dbReference>
<dbReference type="InterPro" id="IPR005720">
    <property type="entry name" value="Dihydroorotate_DH_cat"/>
</dbReference>
<dbReference type="Pfam" id="PF01180">
    <property type="entry name" value="DHO_dh"/>
    <property type="match status" value="1"/>
</dbReference>
<gene>
    <name evidence="8" type="primary">pyrD_1</name>
    <name evidence="8" type="ORF">CA13_09960</name>
</gene>
<evidence type="ECO:0000313" key="8">
    <source>
        <dbReference type="EMBL" id="TWT79592.1"/>
    </source>
</evidence>
<dbReference type="GO" id="GO:0006207">
    <property type="term" value="P:'de novo' pyrimidine nucleobase biosynthetic process"/>
    <property type="evidence" value="ECO:0007669"/>
    <property type="project" value="TreeGrafter"/>
</dbReference>
<protein>
    <submittedName>
        <fullName evidence="8">Dihydroorotate dehydrogenase B (NAD(+)), catalytic subunit</fullName>
        <ecNumber evidence="8">1.3.1.14</ecNumber>
    </submittedName>
</protein>
<dbReference type="GO" id="GO:0005737">
    <property type="term" value="C:cytoplasm"/>
    <property type="evidence" value="ECO:0007669"/>
    <property type="project" value="InterPro"/>
</dbReference>
<accession>A0A5C5YX46</accession>
<evidence type="ECO:0000256" key="1">
    <source>
        <dbReference type="ARBA" id="ARBA00001917"/>
    </source>
</evidence>
<dbReference type="UniPathway" id="UPA00070"/>
<keyword evidence="3" id="KW-0285">Flavoprotein</keyword>
<feature type="domain" description="Dihydroorotate dehydrogenase catalytic" evidence="7">
    <location>
        <begin position="236"/>
        <end position="288"/>
    </location>
</feature>
<dbReference type="Proteomes" id="UP000315010">
    <property type="component" value="Unassembled WGS sequence"/>
</dbReference>
<keyword evidence="4" id="KW-0288">FMN</keyword>
<evidence type="ECO:0000313" key="9">
    <source>
        <dbReference type="Proteomes" id="UP000315010"/>
    </source>
</evidence>
<dbReference type="OrthoDB" id="9794954at2"/>
<comment type="pathway">
    <text evidence="2">Pyrimidine metabolism; UMP biosynthesis via de novo pathway.</text>
</comment>
<dbReference type="InterPro" id="IPR012135">
    <property type="entry name" value="Dihydroorotate_DH_1_2"/>
</dbReference>